<keyword evidence="9" id="KW-1185">Reference proteome</keyword>
<dbReference type="UniPathway" id="UPA00989"/>
<gene>
    <name evidence="8" type="ORF">FOA43_002196</name>
</gene>
<evidence type="ECO:0000256" key="3">
    <source>
        <dbReference type="ARBA" id="ARBA00022694"/>
    </source>
</evidence>
<dbReference type="GeneID" id="62195597"/>
<dbReference type="KEGG" id="bnn:FOA43_002196"/>
<comment type="function">
    <text evidence="6">Required for the formation of N(7)-methylguanine at position 46 (m7G46) in tRNA. In the complex, it is required to stabilize and induce conformational changes of the catalytic subunit.</text>
</comment>
<organism evidence="8 9">
    <name type="scientific">Eeniella nana</name>
    <name type="common">Yeast</name>
    <name type="synonym">Brettanomyces nanus</name>
    <dbReference type="NCBI Taxonomy" id="13502"/>
    <lineage>
        <taxon>Eukaryota</taxon>
        <taxon>Fungi</taxon>
        <taxon>Dikarya</taxon>
        <taxon>Ascomycota</taxon>
        <taxon>Saccharomycotina</taxon>
        <taxon>Pichiomycetes</taxon>
        <taxon>Pichiales</taxon>
        <taxon>Pichiaceae</taxon>
        <taxon>Brettanomyces</taxon>
    </lineage>
</organism>
<dbReference type="GO" id="GO:0106004">
    <property type="term" value="P:tRNA (guanine-N7)-methylation"/>
    <property type="evidence" value="ECO:0007669"/>
    <property type="project" value="UniProtKB-UniRule"/>
</dbReference>
<keyword evidence="3 6" id="KW-0819">tRNA processing</keyword>
<dbReference type="GO" id="GO:0005634">
    <property type="term" value="C:nucleus"/>
    <property type="evidence" value="ECO:0007669"/>
    <property type="project" value="UniProtKB-SubCell"/>
</dbReference>
<dbReference type="SUPFAM" id="SSF50978">
    <property type="entry name" value="WD40 repeat-like"/>
    <property type="match status" value="1"/>
</dbReference>
<dbReference type="Gene3D" id="2.130.10.10">
    <property type="entry name" value="YVTN repeat-like/Quinoprotein amine dehydrogenase"/>
    <property type="match status" value="1"/>
</dbReference>
<protein>
    <recommendedName>
        <fullName evidence="10">Transfer RNA methyltransferase 82</fullName>
    </recommendedName>
</protein>
<evidence type="ECO:0000256" key="5">
    <source>
        <dbReference type="ARBA" id="ARBA00023242"/>
    </source>
</evidence>
<comment type="subcellular location">
    <subcellularLocation>
        <location evidence="1 6">Nucleus</location>
    </subcellularLocation>
</comment>
<dbReference type="GO" id="GO:0043527">
    <property type="term" value="C:tRNA methyltransferase complex"/>
    <property type="evidence" value="ECO:0007669"/>
    <property type="project" value="TreeGrafter"/>
</dbReference>
<comment type="pathway">
    <text evidence="6">tRNA modification; N(7)-methylguanine-tRNA biosynthesis.</text>
</comment>
<accession>A0A875RPC1</accession>
<evidence type="ECO:0000256" key="7">
    <source>
        <dbReference type="SAM" id="MobiDB-lite"/>
    </source>
</evidence>
<evidence type="ECO:0000313" key="8">
    <source>
        <dbReference type="EMBL" id="QPG74860.1"/>
    </source>
</evidence>
<dbReference type="InterPro" id="IPR015943">
    <property type="entry name" value="WD40/YVTN_repeat-like_dom_sf"/>
</dbReference>
<sequence>MPHYPYQHILLNKRGDTLFASAANSVFVFSISGTEATLISKWTDQIDPYYGIRKHHKDLMEKYEREQRELDEAGNNEKKQKAPKMPIPGPGAPPTFTYIRGMHLTRDDTHLIILTDNDKAAVVFKVNPLETGSPSSVLRLVKRQPFPKRPSAVTTSLDDKNILVADKFGDVYSVGLLDTEIQDEEKMQPLLGHVSMLTCIDSSVDENGKECVLTSDRDEHIRVSYYPKSYVIKKWLFGHKEFVSKFVLPSWSKGKVLVSGGGDNFICSWLWQAKEGGELVSQVSVDELVKNYLGDKHLVPEKFQNENHDFKEYCVSDIIPVDSCHKLAFIFERVNALFLFDLKDDGTLSYDKTVDTDADIISGTVSGDILILSVESEERPIVAYKIEKKGDTYDIRQIAGAFQAVSENRVEVQSDDSKQNVPLFTVGGLRKRREH</sequence>
<dbReference type="GO" id="GO:0005829">
    <property type="term" value="C:cytosol"/>
    <property type="evidence" value="ECO:0007669"/>
    <property type="project" value="TreeGrafter"/>
</dbReference>
<evidence type="ECO:0000256" key="1">
    <source>
        <dbReference type="ARBA" id="ARBA00004123"/>
    </source>
</evidence>
<proteinExistence type="inferred from homology"/>
<evidence type="ECO:0000313" key="9">
    <source>
        <dbReference type="Proteomes" id="UP000662931"/>
    </source>
</evidence>
<keyword evidence="4 6" id="KW-0677">Repeat</keyword>
<dbReference type="EMBL" id="CP064813">
    <property type="protein sequence ID" value="QPG74860.1"/>
    <property type="molecule type" value="Genomic_DNA"/>
</dbReference>
<evidence type="ECO:0000256" key="6">
    <source>
        <dbReference type="HAMAP-Rule" id="MF_03056"/>
    </source>
</evidence>
<dbReference type="RefSeq" id="XP_038778425.1">
    <property type="nucleotide sequence ID" value="XM_038922497.1"/>
</dbReference>
<feature type="compositionally biased region" description="Basic and acidic residues" evidence="7">
    <location>
        <begin position="67"/>
        <end position="80"/>
    </location>
</feature>
<reference evidence="8" key="1">
    <citation type="submission" date="2020-10" db="EMBL/GenBank/DDBJ databases">
        <authorList>
            <person name="Roach M.J.R."/>
        </authorList>
    </citation>
    <scope>NUCLEOTIDE SEQUENCE</scope>
    <source>
        <strain evidence="8">CBS 1945</strain>
    </source>
</reference>
<dbReference type="InterPro" id="IPR036322">
    <property type="entry name" value="WD40_repeat_dom_sf"/>
</dbReference>
<evidence type="ECO:0000256" key="4">
    <source>
        <dbReference type="ARBA" id="ARBA00022737"/>
    </source>
</evidence>
<evidence type="ECO:0008006" key="10">
    <source>
        <dbReference type="Google" id="ProtNLM"/>
    </source>
</evidence>
<name>A0A875RPC1_EENNA</name>
<comment type="similarity">
    <text evidence="6">Belongs to the WD repeat TRM82 family.</text>
</comment>
<dbReference type="HAMAP" id="MF_03056">
    <property type="entry name" value="TRM82"/>
    <property type="match status" value="1"/>
</dbReference>
<dbReference type="OrthoDB" id="339900at2759"/>
<dbReference type="PANTHER" id="PTHR16288:SF0">
    <property type="entry name" value="TRNA (GUANINE-N(7)-)-METHYLTRANSFERASE NON-CATALYTIC SUBUNIT WDR4"/>
    <property type="match status" value="1"/>
</dbReference>
<feature type="region of interest" description="Disordered" evidence="7">
    <location>
        <begin position="67"/>
        <end position="91"/>
    </location>
</feature>
<dbReference type="PANTHER" id="PTHR16288">
    <property type="entry name" value="WD40 REPEAT PROTEIN 4"/>
    <property type="match status" value="1"/>
</dbReference>
<evidence type="ECO:0000256" key="2">
    <source>
        <dbReference type="ARBA" id="ARBA00022574"/>
    </source>
</evidence>
<keyword evidence="2 6" id="KW-0853">WD repeat</keyword>
<dbReference type="InterPro" id="IPR028884">
    <property type="entry name" value="Trm82"/>
</dbReference>
<dbReference type="Proteomes" id="UP000662931">
    <property type="component" value="Chromosome 2"/>
</dbReference>
<keyword evidence="5 6" id="KW-0539">Nucleus</keyword>
<dbReference type="AlphaFoldDB" id="A0A875RPC1"/>